<gene>
    <name evidence="12" type="ORF">EV699_114125</name>
</gene>
<feature type="active site" description="Acyl-ester intermediate" evidence="7">
    <location>
        <position position="71"/>
    </location>
</feature>
<dbReference type="Pfam" id="PF00768">
    <property type="entry name" value="Peptidase_S11"/>
    <property type="match status" value="1"/>
</dbReference>
<evidence type="ECO:0000256" key="9">
    <source>
        <dbReference type="RuleBase" id="RU004016"/>
    </source>
</evidence>
<reference evidence="12 13" key="1">
    <citation type="submission" date="2019-03" db="EMBL/GenBank/DDBJ databases">
        <title>Genomic Encyclopedia of Type Strains, Phase IV (KMG-IV): sequencing the most valuable type-strain genomes for metagenomic binning, comparative biology and taxonomic classification.</title>
        <authorList>
            <person name="Goeker M."/>
        </authorList>
    </citation>
    <scope>NUCLEOTIDE SEQUENCE [LARGE SCALE GENOMIC DNA]</scope>
    <source>
        <strain evidence="12 13">DSM 25287</strain>
    </source>
</reference>
<protein>
    <submittedName>
        <fullName evidence="12">D-alanyl-D-alanine carboxypeptidase</fullName>
    </submittedName>
</protein>
<comment type="similarity">
    <text evidence="1 9">Belongs to the peptidase S11 family.</text>
</comment>
<feature type="compositionally biased region" description="Low complexity" evidence="10">
    <location>
        <begin position="334"/>
        <end position="387"/>
    </location>
</feature>
<dbReference type="SUPFAM" id="SSF56601">
    <property type="entry name" value="beta-lactamase/transpeptidase-like"/>
    <property type="match status" value="1"/>
</dbReference>
<keyword evidence="6" id="KW-0961">Cell wall biogenesis/degradation</keyword>
<evidence type="ECO:0000256" key="1">
    <source>
        <dbReference type="ARBA" id="ARBA00007164"/>
    </source>
</evidence>
<dbReference type="Gene3D" id="3.40.710.10">
    <property type="entry name" value="DD-peptidase/beta-lactamase superfamily"/>
    <property type="match status" value="1"/>
</dbReference>
<evidence type="ECO:0000256" key="4">
    <source>
        <dbReference type="ARBA" id="ARBA00022960"/>
    </source>
</evidence>
<accession>A0A4R2L8F1</accession>
<dbReference type="AlphaFoldDB" id="A0A4R2L8F1"/>
<evidence type="ECO:0000256" key="6">
    <source>
        <dbReference type="ARBA" id="ARBA00023316"/>
    </source>
</evidence>
<dbReference type="Proteomes" id="UP000295765">
    <property type="component" value="Unassembled WGS sequence"/>
</dbReference>
<comment type="caution">
    <text evidence="12">The sequence shown here is derived from an EMBL/GenBank/DDBJ whole genome shotgun (WGS) entry which is preliminary data.</text>
</comment>
<dbReference type="GO" id="GO:0009252">
    <property type="term" value="P:peptidoglycan biosynthetic process"/>
    <property type="evidence" value="ECO:0007669"/>
    <property type="project" value="UniProtKB-KW"/>
</dbReference>
<feature type="active site" evidence="7">
    <location>
        <position position="126"/>
    </location>
</feature>
<evidence type="ECO:0000313" key="13">
    <source>
        <dbReference type="Proteomes" id="UP000295765"/>
    </source>
</evidence>
<organism evidence="12 13">
    <name type="scientific">Plasticicumulans lactativorans</name>
    <dbReference type="NCBI Taxonomy" id="1133106"/>
    <lineage>
        <taxon>Bacteria</taxon>
        <taxon>Pseudomonadati</taxon>
        <taxon>Pseudomonadota</taxon>
        <taxon>Gammaproteobacteria</taxon>
        <taxon>Candidatus Competibacteraceae</taxon>
        <taxon>Plasticicumulans</taxon>
    </lineage>
</organism>
<evidence type="ECO:0000256" key="7">
    <source>
        <dbReference type="PIRSR" id="PIRSR618044-1"/>
    </source>
</evidence>
<evidence type="ECO:0000313" key="12">
    <source>
        <dbReference type="EMBL" id="TCO80479.1"/>
    </source>
</evidence>
<feature type="domain" description="Peptidase S11 D-alanyl-D-alanine carboxypeptidase A N-terminal" evidence="11">
    <location>
        <begin position="37"/>
        <end position="267"/>
    </location>
</feature>
<evidence type="ECO:0000256" key="5">
    <source>
        <dbReference type="ARBA" id="ARBA00022984"/>
    </source>
</evidence>
<evidence type="ECO:0000256" key="8">
    <source>
        <dbReference type="PIRSR" id="PIRSR618044-2"/>
    </source>
</evidence>
<dbReference type="GO" id="GO:0071555">
    <property type="term" value="P:cell wall organization"/>
    <property type="evidence" value="ECO:0007669"/>
    <property type="project" value="UniProtKB-KW"/>
</dbReference>
<dbReference type="EMBL" id="SLWY01000014">
    <property type="protein sequence ID" value="TCO80479.1"/>
    <property type="molecule type" value="Genomic_DNA"/>
</dbReference>
<keyword evidence="12" id="KW-0645">Protease</keyword>
<dbReference type="PANTHER" id="PTHR21581">
    <property type="entry name" value="D-ALANYL-D-ALANINE CARBOXYPEPTIDASE"/>
    <property type="match status" value="1"/>
</dbReference>
<dbReference type="InterPro" id="IPR018044">
    <property type="entry name" value="Peptidase_S11"/>
</dbReference>
<dbReference type="GO" id="GO:0006508">
    <property type="term" value="P:proteolysis"/>
    <property type="evidence" value="ECO:0007669"/>
    <property type="project" value="InterPro"/>
</dbReference>
<dbReference type="GO" id="GO:0009002">
    <property type="term" value="F:serine-type D-Ala-D-Ala carboxypeptidase activity"/>
    <property type="evidence" value="ECO:0007669"/>
    <property type="project" value="InterPro"/>
</dbReference>
<keyword evidence="2" id="KW-0732">Signal</keyword>
<keyword evidence="4" id="KW-0133">Cell shape</keyword>
<name>A0A4R2L8F1_9GAMM</name>
<proteinExistence type="inferred from homology"/>
<feature type="compositionally biased region" description="Basic and acidic residues" evidence="10">
    <location>
        <begin position="389"/>
        <end position="401"/>
    </location>
</feature>
<evidence type="ECO:0000259" key="11">
    <source>
        <dbReference type="Pfam" id="PF00768"/>
    </source>
</evidence>
<keyword evidence="13" id="KW-1185">Reference proteome</keyword>
<dbReference type="InterPro" id="IPR001967">
    <property type="entry name" value="Peptidase_S11_N"/>
</dbReference>
<evidence type="ECO:0000256" key="10">
    <source>
        <dbReference type="SAM" id="MobiDB-lite"/>
    </source>
</evidence>
<dbReference type="PANTHER" id="PTHR21581:SF33">
    <property type="entry name" value="D-ALANYL-D-ALANINE CARBOXYPEPTIDASE DACB"/>
    <property type="match status" value="1"/>
</dbReference>
<feature type="region of interest" description="Disordered" evidence="10">
    <location>
        <begin position="329"/>
        <end position="401"/>
    </location>
</feature>
<feature type="active site" description="Proton acceptor" evidence="7">
    <location>
        <position position="74"/>
    </location>
</feature>
<dbReference type="InterPro" id="IPR012338">
    <property type="entry name" value="Beta-lactam/transpept-like"/>
</dbReference>
<keyword evidence="12" id="KW-0121">Carboxypeptidase</keyword>
<evidence type="ECO:0000256" key="3">
    <source>
        <dbReference type="ARBA" id="ARBA00022801"/>
    </source>
</evidence>
<dbReference type="PRINTS" id="PR00725">
    <property type="entry name" value="DADACBPTASE1"/>
</dbReference>
<dbReference type="GO" id="GO:0008360">
    <property type="term" value="P:regulation of cell shape"/>
    <property type="evidence" value="ECO:0007669"/>
    <property type="project" value="UniProtKB-KW"/>
</dbReference>
<keyword evidence="3" id="KW-0378">Hydrolase</keyword>
<keyword evidence="5" id="KW-0573">Peptidoglycan synthesis</keyword>
<feature type="binding site" evidence="8">
    <location>
        <position position="238"/>
    </location>
    <ligand>
        <name>substrate</name>
    </ligand>
</feature>
<sequence length="401" mass="41976">MNAVLNSLLIRLRAFCDPLPRRALLGVLLVTAPLALAAEPRLTAKAAILLDADTGEILYARDPHAPLPPASTTKVLSTLIAIERLDPNQMVTVSPSAAMAPPSRVGLRSGDRVVASDLLYGMMLKSGNDASEVVAEAVGGSIPDFARLMNARARQLGALDSHFANPHGLPDDSHVSSAYDLAVIFRYAMLNPTFAQIAGTRNAWVRVDRAGGSNVAVPVPVVTHNRLLGTYEGALGGKTGFTNKAKRCFVGETERGNTRLVVAVLGSSALWEDVRRLFDYGFEQRGLLAPAPQPVLVKAVQREPSVAMPAVARVKPAAVARPAQAKAKAKAKAVRPAPTARVATTSKRAAPAAAKPAATVAKAATPKTTAKATSAKAATPAKVPTTRKVARDDRRGTGGRG</sequence>
<evidence type="ECO:0000256" key="2">
    <source>
        <dbReference type="ARBA" id="ARBA00022729"/>
    </source>
</evidence>